<dbReference type="RefSeq" id="WP_178132550.1">
    <property type="nucleotide sequence ID" value="NZ_CP042425.1"/>
</dbReference>
<protein>
    <submittedName>
        <fullName evidence="2">Carboxypeptidase regulatory-like domain-containing protein</fullName>
    </submittedName>
</protein>
<reference evidence="3" key="1">
    <citation type="submission" date="2019-08" db="EMBL/GenBank/DDBJ databases">
        <title>Limnoglobus roseus gen. nov., sp. nov., a novel freshwater planctomycete with a giant genome from the family Gemmataceae.</title>
        <authorList>
            <person name="Kulichevskaya I.S."/>
            <person name="Naumoff D.G."/>
            <person name="Miroshnikov K."/>
            <person name="Ivanova A."/>
            <person name="Philippov D.A."/>
            <person name="Hakobyan A."/>
            <person name="Rijpstra I.C."/>
            <person name="Sinninghe Damste J.S."/>
            <person name="Liesack W."/>
            <person name="Dedysh S.N."/>
        </authorList>
    </citation>
    <scope>NUCLEOTIDE SEQUENCE [LARGE SCALE GENOMIC DNA]</scope>
    <source>
        <strain evidence="3">PX52</strain>
    </source>
</reference>
<evidence type="ECO:0000256" key="1">
    <source>
        <dbReference type="SAM" id="MobiDB-lite"/>
    </source>
</evidence>
<keyword evidence="2" id="KW-0645">Protease</keyword>
<dbReference type="GO" id="GO:0004180">
    <property type="term" value="F:carboxypeptidase activity"/>
    <property type="evidence" value="ECO:0007669"/>
    <property type="project" value="UniProtKB-KW"/>
</dbReference>
<sequence length="278" mass="28244">MARVHAVFFLVVLSTTGCHSTPKQPPMTVHVRDAETKEPIVGATVDLSKLKGTPIAKQVTTAGGVAQLTNPSQDDDGYLDVSAKGYLTEARPVYALKDSPPAAGAVAQAQAVEIELYAAPQPAVELMIPTGFRGLIKVEFKVTADDGHSRPRLFPVAVSADGTAQIVGPSIIHAVTPQDVRAVRPDGTALPTGGPADAVQLRWVKTTEQMDYFVFGTQSECGDARKSIDPEDKGSGGGGGGKGGGRKGGGGRHGGGRGMGGGGMGGGGMGGMGGGMGR</sequence>
<feature type="compositionally biased region" description="Basic and acidic residues" evidence="1">
    <location>
        <begin position="222"/>
        <end position="234"/>
    </location>
</feature>
<organism evidence="2 3">
    <name type="scientific">Limnoglobus roseus</name>
    <dbReference type="NCBI Taxonomy" id="2598579"/>
    <lineage>
        <taxon>Bacteria</taxon>
        <taxon>Pseudomonadati</taxon>
        <taxon>Planctomycetota</taxon>
        <taxon>Planctomycetia</taxon>
        <taxon>Gemmatales</taxon>
        <taxon>Gemmataceae</taxon>
        <taxon>Limnoglobus</taxon>
    </lineage>
</organism>
<name>A0A5C1AGD1_9BACT</name>
<dbReference type="PROSITE" id="PS51257">
    <property type="entry name" value="PROKAR_LIPOPROTEIN"/>
    <property type="match status" value="1"/>
</dbReference>
<dbReference type="EMBL" id="CP042425">
    <property type="protein sequence ID" value="QEL16174.1"/>
    <property type="molecule type" value="Genomic_DNA"/>
</dbReference>
<gene>
    <name evidence="2" type="ORF">PX52LOC_03114</name>
</gene>
<proteinExistence type="predicted"/>
<feature type="region of interest" description="Disordered" evidence="1">
    <location>
        <begin position="222"/>
        <end position="278"/>
    </location>
</feature>
<keyword evidence="2" id="KW-0378">Hydrolase</keyword>
<dbReference type="Proteomes" id="UP000324974">
    <property type="component" value="Chromosome"/>
</dbReference>
<keyword evidence="2" id="KW-0121">Carboxypeptidase</keyword>
<evidence type="ECO:0000313" key="3">
    <source>
        <dbReference type="Proteomes" id="UP000324974"/>
    </source>
</evidence>
<dbReference type="KEGG" id="lrs:PX52LOC_03114"/>
<feature type="compositionally biased region" description="Gly residues" evidence="1">
    <location>
        <begin position="235"/>
        <end position="278"/>
    </location>
</feature>
<dbReference type="AlphaFoldDB" id="A0A5C1AGD1"/>
<accession>A0A5C1AGD1</accession>
<evidence type="ECO:0000313" key="2">
    <source>
        <dbReference type="EMBL" id="QEL16174.1"/>
    </source>
</evidence>
<keyword evidence="3" id="KW-1185">Reference proteome</keyword>